<dbReference type="Proteomes" id="UP001165960">
    <property type="component" value="Unassembled WGS sequence"/>
</dbReference>
<sequence>MASSSNQTSLSQSSSTHDSQLKLVLQTEASEFMSRGLNAYANQDFETAVSQLSQGVVLIEQIYGPMSVLTADALFNYGRALLENAVKNTDLLGEKYLSKDAEKPHEDEEEGVSGSEEDEEEEEDEAPDMSKKIFSFQAEIDLSDNESEVSAEPEEQDNQAQEDKAEDEDDFALAWQSFDSARVIYMHHLDQQPDAPSSSSNPPPTPENIRKIRHKLGEVLLALGDLSLESENFQQAIIDYQEAVQAKQQCLEPHDRRIAEAIYKLAVAYEYLPDRPNAIAHLNLVNDVLEAHIALLDTNIHAAEIKEVKDLLQDIKIKLEDLAAPQPELVPELTRGLVNVSSNTGFEGPQENARDVNTLIKRKNMDTSSDSSQKRQHN</sequence>
<evidence type="ECO:0000313" key="2">
    <source>
        <dbReference type="Proteomes" id="UP001165960"/>
    </source>
</evidence>
<comment type="caution">
    <text evidence="1">The sequence shown here is derived from an EMBL/GenBank/DDBJ whole genome shotgun (WGS) entry which is preliminary data.</text>
</comment>
<organism evidence="1 2">
    <name type="scientific">Entomophthora muscae</name>
    <dbReference type="NCBI Taxonomy" id="34485"/>
    <lineage>
        <taxon>Eukaryota</taxon>
        <taxon>Fungi</taxon>
        <taxon>Fungi incertae sedis</taxon>
        <taxon>Zoopagomycota</taxon>
        <taxon>Entomophthoromycotina</taxon>
        <taxon>Entomophthoromycetes</taxon>
        <taxon>Entomophthorales</taxon>
        <taxon>Entomophthoraceae</taxon>
        <taxon>Entomophthora</taxon>
    </lineage>
</organism>
<name>A0ACC2UKX3_9FUNG</name>
<gene>
    <name evidence="1" type="ORF">DSO57_1032929</name>
</gene>
<reference evidence="1" key="1">
    <citation type="submission" date="2022-04" db="EMBL/GenBank/DDBJ databases">
        <title>Genome of the entomopathogenic fungus Entomophthora muscae.</title>
        <authorList>
            <person name="Elya C."/>
            <person name="Lovett B.R."/>
            <person name="Lee E."/>
            <person name="Macias A.M."/>
            <person name="Hajek A.E."/>
            <person name="De Bivort B.L."/>
            <person name="Kasson M.T."/>
            <person name="De Fine Licht H.H."/>
            <person name="Stajich J.E."/>
        </authorList>
    </citation>
    <scope>NUCLEOTIDE SEQUENCE</scope>
    <source>
        <strain evidence="1">Berkeley</strain>
    </source>
</reference>
<protein>
    <submittedName>
        <fullName evidence="1">Uncharacterized protein</fullName>
    </submittedName>
</protein>
<proteinExistence type="predicted"/>
<keyword evidence="2" id="KW-1185">Reference proteome</keyword>
<dbReference type="EMBL" id="QTSX02000252">
    <property type="protein sequence ID" value="KAJ9087483.1"/>
    <property type="molecule type" value="Genomic_DNA"/>
</dbReference>
<evidence type="ECO:0000313" key="1">
    <source>
        <dbReference type="EMBL" id="KAJ9087483.1"/>
    </source>
</evidence>
<accession>A0ACC2UKX3</accession>